<sequence>AGEQDWIVSDLVRLRVAEAKSWRAGIFTFLLGSLLVCSGGASREETRQVRSYAS</sequence>
<keyword evidence="1" id="KW-0812">Transmembrane</keyword>
<dbReference type="Proteomes" id="UP000265520">
    <property type="component" value="Unassembled WGS sequence"/>
</dbReference>
<keyword evidence="1" id="KW-0472">Membrane</keyword>
<keyword evidence="1" id="KW-1133">Transmembrane helix</keyword>
<evidence type="ECO:0000313" key="3">
    <source>
        <dbReference type="Proteomes" id="UP000265520"/>
    </source>
</evidence>
<organism evidence="2 3">
    <name type="scientific">Trifolium medium</name>
    <dbReference type="NCBI Taxonomy" id="97028"/>
    <lineage>
        <taxon>Eukaryota</taxon>
        <taxon>Viridiplantae</taxon>
        <taxon>Streptophyta</taxon>
        <taxon>Embryophyta</taxon>
        <taxon>Tracheophyta</taxon>
        <taxon>Spermatophyta</taxon>
        <taxon>Magnoliopsida</taxon>
        <taxon>eudicotyledons</taxon>
        <taxon>Gunneridae</taxon>
        <taxon>Pentapetalae</taxon>
        <taxon>rosids</taxon>
        <taxon>fabids</taxon>
        <taxon>Fabales</taxon>
        <taxon>Fabaceae</taxon>
        <taxon>Papilionoideae</taxon>
        <taxon>50 kb inversion clade</taxon>
        <taxon>NPAAA clade</taxon>
        <taxon>Hologalegina</taxon>
        <taxon>IRL clade</taxon>
        <taxon>Trifolieae</taxon>
        <taxon>Trifolium</taxon>
    </lineage>
</organism>
<reference evidence="2 3" key="1">
    <citation type="journal article" date="2018" name="Front. Plant Sci.">
        <title>Red Clover (Trifolium pratense) and Zigzag Clover (T. medium) - A Picture of Genomic Similarities and Differences.</title>
        <authorList>
            <person name="Dluhosova J."/>
            <person name="Istvanek J."/>
            <person name="Nedelnik J."/>
            <person name="Repkova J."/>
        </authorList>
    </citation>
    <scope>NUCLEOTIDE SEQUENCE [LARGE SCALE GENOMIC DNA]</scope>
    <source>
        <strain evidence="3">cv. 10/8</strain>
        <tissue evidence="2">Leaf</tissue>
    </source>
</reference>
<accession>A0A392Q505</accession>
<feature type="non-terminal residue" evidence="2">
    <location>
        <position position="1"/>
    </location>
</feature>
<evidence type="ECO:0000313" key="2">
    <source>
        <dbReference type="EMBL" id="MCI18626.1"/>
    </source>
</evidence>
<keyword evidence="3" id="KW-1185">Reference proteome</keyword>
<protein>
    <submittedName>
        <fullName evidence="2">Uncharacterized protein</fullName>
    </submittedName>
</protein>
<evidence type="ECO:0000256" key="1">
    <source>
        <dbReference type="SAM" id="Phobius"/>
    </source>
</evidence>
<feature type="transmembrane region" description="Helical" evidence="1">
    <location>
        <begin position="22"/>
        <end position="41"/>
    </location>
</feature>
<proteinExistence type="predicted"/>
<dbReference type="EMBL" id="LXQA010111101">
    <property type="protein sequence ID" value="MCI18626.1"/>
    <property type="molecule type" value="Genomic_DNA"/>
</dbReference>
<name>A0A392Q505_9FABA</name>
<dbReference type="AlphaFoldDB" id="A0A392Q505"/>
<comment type="caution">
    <text evidence="2">The sequence shown here is derived from an EMBL/GenBank/DDBJ whole genome shotgun (WGS) entry which is preliminary data.</text>
</comment>